<name>M0L7D1_HALJT</name>
<keyword evidence="3" id="KW-1185">Reference proteome</keyword>
<feature type="transmembrane region" description="Helical" evidence="1">
    <location>
        <begin position="85"/>
        <end position="111"/>
    </location>
</feature>
<feature type="transmembrane region" description="Helical" evidence="1">
    <location>
        <begin position="20"/>
        <end position="42"/>
    </location>
</feature>
<feature type="transmembrane region" description="Helical" evidence="1">
    <location>
        <begin position="54"/>
        <end position="79"/>
    </location>
</feature>
<dbReference type="EMBL" id="AOLY01000040">
    <property type="protein sequence ID" value="EMA28379.1"/>
    <property type="molecule type" value="Genomic_DNA"/>
</dbReference>
<gene>
    <name evidence="2" type="ORF">C444_17842</name>
</gene>
<protein>
    <submittedName>
        <fullName evidence="2">Uncharacterized protein</fullName>
    </submittedName>
</protein>
<dbReference type="Proteomes" id="UP000011524">
    <property type="component" value="Unassembled WGS sequence"/>
</dbReference>
<reference evidence="2 3" key="1">
    <citation type="journal article" date="2014" name="PLoS Genet.">
        <title>Phylogenetically driven sequencing of extremely halophilic archaea reveals strategies for static and dynamic osmo-response.</title>
        <authorList>
            <person name="Becker E.A."/>
            <person name="Seitzer P.M."/>
            <person name="Tritt A."/>
            <person name="Larsen D."/>
            <person name="Krusor M."/>
            <person name="Yao A.I."/>
            <person name="Wu D."/>
            <person name="Madern D."/>
            <person name="Eisen J.A."/>
            <person name="Darling A.E."/>
            <person name="Facciotti M.T."/>
        </authorList>
    </citation>
    <scope>NUCLEOTIDE SEQUENCE [LARGE SCALE GENOMIC DNA]</scope>
    <source>
        <strain evidence="3">ATCC 49778 / DSM 6131 / JCM 7785 / NBRC 101032 / NCIMB 13157 / TR-1</strain>
    </source>
</reference>
<dbReference type="eggNOG" id="arCOG03916">
    <property type="taxonomic scope" value="Archaea"/>
</dbReference>
<evidence type="ECO:0000313" key="2">
    <source>
        <dbReference type="EMBL" id="EMA28379.1"/>
    </source>
</evidence>
<evidence type="ECO:0000313" key="3">
    <source>
        <dbReference type="Proteomes" id="UP000011524"/>
    </source>
</evidence>
<dbReference type="Pfam" id="PF24365">
    <property type="entry name" value="DUF7521"/>
    <property type="match status" value="1"/>
</dbReference>
<accession>M0L7D1</accession>
<sequence>MGRTLMQPLQLKPSLIPPYYLILLLVGLLAIAMGAFLVHQAYQGYIRNERRQMLFLAIGLALITVISPLVSLIIPAIGIPLRSELIVYTFYAPLLSNIIEIVGIGLIIYSLSLRSHS</sequence>
<keyword evidence="1" id="KW-0472">Membrane</keyword>
<dbReference type="InterPro" id="IPR055943">
    <property type="entry name" value="DUF7521"/>
</dbReference>
<dbReference type="PATRIC" id="fig|1227453.3.peg.3514"/>
<proteinExistence type="predicted"/>
<dbReference type="AlphaFoldDB" id="M0L7D1"/>
<organism evidence="2 3">
    <name type="scientific">Haloarcula japonica (strain ATCC 49778 / DSM 6131 / JCM 7785 / NBRC 101032 / NCIMB 13157 / TR-1)</name>
    <dbReference type="NCBI Taxonomy" id="1227453"/>
    <lineage>
        <taxon>Archaea</taxon>
        <taxon>Methanobacteriati</taxon>
        <taxon>Methanobacteriota</taxon>
        <taxon>Stenosarchaea group</taxon>
        <taxon>Halobacteria</taxon>
        <taxon>Halobacteriales</taxon>
        <taxon>Haloarculaceae</taxon>
        <taxon>Haloarcula</taxon>
    </lineage>
</organism>
<keyword evidence="1" id="KW-1133">Transmembrane helix</keyword>
<comment type="caution">
    <text evidence="2">The sequence shown here is derived from an EMBL/GenBank/DDBJ whole genome shotgun (WGS) entry which is preliminary data.</text>
</comment>
<evidence type="ECO:0000256" key="1">
    <source>
        <dbReference type="SAM" id="Phobius"/>
    </source>
</evidence>
<keyword evidence="1" id="KW-0812">Transmembrane</keyword>